<name>A0A0F5FWY0_9HYPH</name>
<evidence type="ECO:0000256" key="9">
    <source>
        <dbReference type="SAM" id="SignalP"/>
    </source>
</evidence>
<sequence>MVRTTLAAGLAALAVSLTSSVAFAQTEITWWHAMGAELGEKLEQIAQGFNDSQDTYVVTPVFKGSYPETLTAAIAAFRANEQPAIVQVFEVGTGTMMAAQGAVYPVHQLMADMGQPWEPSGFLQPVVGYYSDTEGNILSMPFNSSTPILYYNKDAFEAAGLDPEVAPATWAQVEEFSRQIVESGAANCGFTSGWISWVQLENLSAIHDQQYGTLENGFGGLGTEFTFNGPVQVKHWENLKRWADEGLFQYGGPVGGADAPPKFYSGECAMYMNSSASRAGVILNAQNFEVGFAPLPYYEDEIEEPKNSIIGGATLWVLNGHSPEVYQGAAEFFTYLSQPEVQADWHQATGYLPITNAAYELGQEQGYYAENPGSDIAIEQITRGEPTPNSKGVRFGNLTQVRDAVDAEFEALLAGQKSAQEALDAAVEAGNRILRDFEAANS</sequence>
<keyword evidence="6 9" id="KW-0732">Signal</keyword>
<keyword evidence="5" id="KW-0813">Transport</keyword>
<evidence type="ECO:0000313" key="10">
    <source>
        <dbReference type="EMBL" id="KKB13364.1"/>
    </source>
</evidence>
<dbReference type="InterPro" id="IPR050490">
    <property type="entry name" value="Bact_solute-bd_prot1"/>
</dbReference>
<evidence type="ECO:0000256" key="5">
    <source>
        <dbReference type="ARBA" id="ARBA00022448"/>
    </source>
</evidence>
<dbReference type="GO" id="GO:0042597">
    <property type="term" value="C:periplasmic space"/>
    <property type="evidence" value="ECO:0007669"/>
    <property type="project" value="UniProtKB-SubCell"/>
</dbReference>
<dbReference type="PANTHER" id="PTHR43649:SF31">
    <property type="entry name" value="SN-GLYCEROL-3-PHOSPHATE-BINDING PERIPLASMIC PROTEIN UGPB"/>
    <property type="match status" value="1"/>
</dbReference>
<dbReference type="STRING" id="443610.VE25_02610"/>
<dbReference type="NCBIfam" id="NF008211">
    <property type="entry name" value="PRK10974.1"/>
    <property type="match status" value="1"/>
</dbReference>
<dbReference type="EMBL" id="JZEX01000039">
    <property type="protein sequence ID" value="KKB13364.1"/>
    <property type="molecule type" value="Genomic_DNA"/>
</dbReference>
<feature type="signal peptide" evidence="9">
    <location>
        <begin position="1"/>
        <end position="24"/>
    </location>
</feature>
<comment type="caution">
    <text evidence="10">The sequence shown here is derived from an EMBL/GenBank/DDBJ whole genome shotgun (WGS) entry which is preliminary data.</text>
</comment>
<comment type="similarity">
    <text evidence="2">Belongs to the bacterial solute-binding protein 1 family.</text>
</comment>
<dbReference type="Pfam" id="PF13416">
    <property type="entry name" value="SBP_bac_8"/>
    <property type="match status" value="1"/>
</dbReference>
<protein>
    <recommendedName>
        <fullName evidence="4">sn-glycerol-3-phosphate-binding periplasmic protein UgpB</fullName>
    </recommendedName>
</protein>
<feature type="chain" id="PRO_5002487184" description="sn-glycerol-3-phosphate-binding periplasmic protein UgpB" evidence="9">
    <location>
        <begin position="25"/>
        <end position="442"/>
    </location>
</feature>
<evidence type="ECO:0000256" key="7">
    <source>
        <dbReference type="ARBA" id="ARBA00022764"/>
    </source>
</evidence>
<dbReference type="SUPFAM" id="SSF53850">
    <property type="entry name" value="Periplasmic binding protein-like II"/>
    <property type="match status" value="1"/>
</dbReference>
<evidence type="ECO:0000256" key="8">
    <source>
        <dbReference type="ARBA" id="ARBA00034473"/>
    </source>
</evidence>
<comment type="subcellular location">
    <subcellularLocation>
        <location evidence="1">Periplasm</location>
    </subcellularLocation>
</comment>
<dbReference type="Proteomes" id="UP000033632">
    <property type="component" value="Unassembled WGS sequence"/>
</dbReference>
<keyword evidence="11" id="KW-1185">Reference proteome</keyword>
<evidence type="ECO:0000256" key="6">
    <source>
        <dbReference type="ARBA" id="ARBA00022729"/>
    </source>
</evidence>
<evidence type="ECO:0000256" key="2">
    <source>
        <dbReference type="ARBA" id="ARBA00008520"/>
    </source>
</evidence>
<dbReference type="PATRIC" id="fig|443610.3.peg.2999"/>
<dbReference type="InterPro" id="IPR006059">
    <property type="entry name" value="SBP"/>
</dbReference>
<dbReference type="AlphaFoldDB" id="A0A0F5FWY0"/>
<comment type="function">
    <text evidence="8">Part of the ABC transporter complex UgpBAEC involved in sn-glycerol-3-phosphate (G3P) import. Binds G3P.</text>
</comment>
<dbReference type="CDD" id="cd14748">
    <property type="entry name" value="PBP2_UgpB"/>
    <property type="match status" value="1"/>
</dbReference>
<dbReference type="OrthoDB" id="9762335at2"/>
<evidence type="ECO:0000256" key="4">
    <source>
        <dbReference type="ARBA" id="ARBA00017470"/>
    </source>
</evidence>
<keyword evidence="7" id="KW-0574">Periplasm</keyword>
<gene>
    <name evidence="10" type="ORF">VE25_02610</name>
</gene>
<evidence type="ECO:0000256" key="1">
    <source>
        <dbReference type="ARBA" id="ARBA00004418"/>
    </source>
</evidence>
<dbReference type="RefSeq" id="WP_046107025.1">
    <property type="nucleotide sequence ID" value="NZ_JZEX01000039.1"/>
</dbReference>
<comment type="subunit">
    <text evidence="3">The complex is composed of two ATP-binding proteins (UgpC), two transmembrane proteins (UgpA and UgpE) and a solute-binding protein (UgpB).</text>
</comment>
<organism evidence="10 11">
    <name type="scientific">Devosia geojensis</name>
    <dbReference type="NCBI Taxonomy" id="443610"/>
    <lineage>
        <taxon>Bacteria</taxon>
        <taxon>Pseudomonadati</taxon>
        <taxon>Pseudomonadota</taxon>
        <taxon>Alphaproteobacteria</taxon>
        <taxon>Hyphomicrobiales</taxon>
        <taxon>Devosiaceae</taxon>
        <taxon>Devosia</taxon>
    </lineage>
</organism>
<reference evidence="10 11" key="1">
    <citation type="submission" date="2015-03" db="EMBL/GenBank/DDBJ databases">
        <authorList>
            <person name="Hassan Y.I."/>
            <person name="Lepp D."/>
            <person name="Li X.-Z."/>
            <person name="Zhou T."/>
        </authorList>
    </citation>
    <scope>NUCLEOTIDE SEQUENCE [LARGE SCALE GENOMIC DNA]</scope>
    <source>
        <strain evidence="10 11">BD-c194</strain>
    </source>
</reference>
<evidence type="ECO:0000256" key="3">
    <source>
        <dbReference type="ARBA" id="ARBA00011557"/>
    </source>
</evidence>
<evidence type="ECO:0000313" key="11">
    <source>
        <dbReference type="Proteomes" id="UP000033632"/>
    </source>
</evidence>
<accession>A0A0F5FWY0</accession>
<proteinExistence type="inferred from homology"/>
<dbReference type="PANTHER" id="PTHR43649">
    <property type="entry name" value="ARABINOSE-BINDING PROTEIN-RELATED"/>
    <property type="match status" value="1"/>
</dbReference>
<dbReference type="Gene3D" id="3.40.190.10">
    <property type="entry name" value="Periplasmic binding protein-like II"/>
    <property type="match status" value="2"/>
</dbReference>